<dbReference type="SUPFAM" id="SSF141086">
    <property type="entry name" value="Agglutinin HPA-like"/>
    <property type="match status" value="1"/>
</dbReference>
<dbReference type="AlphaFoldDB" id="C3XSW4"/>
<reference evidence="3" key="1">
    <citation type="journal article" date="2008" name="Nature">
        <title>The amphioxus genome and the evolution of the chordate karyotype.</title>
        <authorList>
            <consortium name="US DOE Joint Genome Institute (JGI-PGF)"/>
            <person name="Putnam N.H."/>
            <person name="Butts T."/>
            <person name="Ferrier D.E.K."/>
            <person name="Furlong R.F."/>
            <person name="Hellsten U."/>
            <person name="Kawashima T."/>
            <person name="Robinson-Rechavi M."/>
            <person name="Shoguchi E."/>
            <person name="Terry A."/>
            <person name="Yu J.-K."/>
            <person name="Benito-Gutierrez E.L."/>
            <person name="Dubchak I."/>
            <person name="Garcia-Fernandez J."/>
            <person name="Gibson-Brown J.J."/>
            <person name="Grigoriev I.V."/>
            <person name="Horton A.C."/>
            <person name="de Jong P.J."/>
            <person name="Jurka J."/>
            <person name="Kapitonov V.V."/>
            <person name="Kohara Y."/>
            <person name="Kuroki Y."/>
            <person name="Lindquist E."/>
            <person name="Lucas S."/>
            <person name="Osoegawa K."/>
            <person name="Pennacchio L.A."/>
            <person name="Salamov A.A."/>
            <person name="Satou Y."/>
            <person name="Sauka-Spengler T."/>
            <person name="Schmutz J."/>
            <person name="Shin-I T."/>
            <person name="Toyoda A."/>
            <person name="Bronner-Fraser M."/>
            <person name="Fujiyama A."/>
            <person name="Holland L.Z."/>
            <person name="Holland P.W.H."/>
            <person name="Satoh N."/>
            <person name="Rokhsar D.S."/>
        </authorList>
    </citation>
    <scope>NUCLEOTIDE SEQUENCE [LARGE SCALE GENOMIC DNA]</scope>
    <source>
        <strain evidence="3">S238N-H82</strain>
        <tissue evidence="3">Testes</tissue>
    </source>
</reference>
<sequence length="220" mass="24648">MSNIKGLSICSNQRRPYFLYLFHAFSGRIEQDEALTGAPGLSPLVNTDDSAERTELADVTAPLSLDDVIEQLFKQQAVIHHLQTKMMAKDQEIEKKVQQLQSEIEAKDQTVKALEQDCRQEIKSLQQGLIFRCESGKLSIPQNGLAGGVSFFNLTATFSMPFRTTPVVTVGFQELDSSRDRNLRVYARVRSVYATNMTVGIGKWDDTLVYNAGVYWMACA</sequence>
<protein>
    <recommendedName>
        <fullName evidence="2">H-type lectin domain-containing protein</fullName>
    </recommendedName>
</protein>
<evidence type="ECO:0000259" key="2">
    <source>
        <dbReference type="Pfam" id="PF09458"/>
    </source>
</evidence>
<dbReference type="InterPro" id="IPR019019">
    <property type="entry name" value="H-type_lectin_domain"/>
</dbReference>
<dbReference type="InParanoid" id="C3XSW4"/>
<dbReference type="eggNOG" id="ENOG502SXT2">
    <property type="taxonomic scope" value="Eukaryota"/>
</dbReference>
<dbReference type="GO" id="GO:0030246">
    <property type="term" value="F:carbohydrate binding"/>
    <property type="evidence" value="ECO:0007669"/>
    <property type="project" value="InterPro"/>
</dbReference>
<dbReference type="Gene3D" id="2.60.40.2080">
    <property type="match status" value="1"/>
</dbReference>
<keyword evidence="1" id="KW-0175">Coiled coil</keyword>
<proteinExistence type="predicted"/>
<accession>C3XSW4</accession>
<evidence type="ECO:0000256" key="1">
    <source>
        <dbReference type="SAM" id="Coils"/>
    </source>
</evidence>
<organism>
    <name type="scientific">Branchiostoma floridae</name>
    <name type="common">Florida lancelet</name>
    <name type="synonym">Amphioxus</name>
    <dbReference type="NCBI Taxonomy" id="7739"/>
    <lineage>
        <taxon>Eukaryota</taxon>
        <taxon>Metazoa</taxon>
        <taxon>Chordata</taxon>
        <taxon>Cephalochordata</taxon>
        <taxon>Leptocardii</taxon>
        <taxon>Amphioxiformes</taxon>
        <taxon>Branchiostomatidae</taxon>
        <taxon>Branchiostoma</taxon>
    </lineage>
</organism>
<name>C3XSW4_BRAFL</name>
<feature type="coiled-coil region" evidence="1">
    <location>
        <begin position="90"/>
        <end position="117"/>
    </location>
</feature>
<feature type="domain" description="H-type lectin" evidence="2">
    <location>
        <begin position="155"/>
        <end position="218"/>
    </location>
</feature>
<gene>
    <name evidence="3" type="ORF">BRAFLDRAFT_67229</name>
</gene>
<dbReference type="GO" id="GO:0007155">
    <property type="term" value="P:cell adhesion"/>
    <property type="evidence" value="ECO:0007669"/>
    <property type="project" value="InterPro"/>
</dbReference>
<dbReference type="Pfam" id="PF09458">
    <property type="entry name" value="H_lectin"/>
    <property type="match status" value="1"/>
</dbReference>
<dbReference type="EMBL" id="GG666460">
    <property type="protein sequence ID" value="EEN68832.1"/>
    <property type="molecule type" value="Genomic_DNA"/>
</dbReference>
<dbReference type="InterPro" id="IPR037221">
    <property type="entry name" value="H-type_lectin_dom_sf"/>
</dbReference>
<evidence type="ECO:0000313" key="3">
    <source>
        <dbReference type="EMBL" id="EEN68832.1"/>
    </source>
</evidence>